<sequence length="362" mass="41123">MVSDLELIERLQEFLRNSDLNTTTTGQFENAQDDCENEEEHDDEEDDQTAKVKSEGSGASDEEEAEDDDEASNRKGPAKRRSSSNRTQLSMIAVENIAADGKHAFSACFWHVFFALSCFYGSQHGHLCSLANCIVHLLSVNLSNKLNNEVKKRGGGFSKLCSLSPQLQEFLGVPELARTEVVKQTWAYIREKDLQDPSNRRNIICDERLRALFGVDTINMFQMNKALSKHIWPLDSDDGMDLQYYLFSPSRHQRKSNGRQEREEGLDEPTRKEKRQKGGKSGFLAPLQLSDALVKFLGTGESSLSRSDVIKRMWDYIKQNNLQDPSDKRTILCDEKLKELFDVDSFHGFTVTKLLAVHFVKS</sequence>
<name>A0ACC1BFG4_9ROSI</name>
<organism evidence="1 2">
    <name type="scientific">Pistacia atlantica</name>
    <dbReference type="NCBI Taxonomy" id="434234"/>
    <lineage>
        <taxon>Eukaryota</taxon>
        <taxon>Viridiplantae</taxon>
        <taxon>Streptophyta</taxon>
        <taxon>Embryophyta</taxon>
        <taxon>Tracheophyta</taxon>
        <taxon>Spermatophyta</taxon>
        <taxon>Magnoliopsida</taxon>
        <taxon>eudicotyledons</taxon>
        <taxon>Gunneridae</taxon>
        <taxon>Pentapetalae</taxon>
        <taxon>rosids</taxon>
        <taxon>malvids</taxon>
        <taxon>Sapindales</taxon>
        <taxon>Anacardiaceae</taxon>
        <taxon>Pistacia</taxon>
    </lineage>
</organism>
<keyword evidence="2" id="KW-1185">Reference proteome</keyword>
<evidence type="ECO:0000313" key="2">
    <source>
        <dbReference type="Proteomes" id="UP001164250"/>
    </source>
</evidence>
<accession>A0ACC1BFG4</accession>
<protein>
    <submittedName>
        <fullName evidence="1">Uncharacterized protein</fullName>
    </submittedName>
</protein>
<dbReference type="EMBL" id="CM047901">
    <property type="protein sequence ID" value="KAJ0097591.1"/>
    <property type="molecule type" value="Genomic_DNA"/>
</dbReference>
<reference evidence="2" key="1">
    <citation type="journal article" date="2023" name="G3 (Bethesda)">
        <title>Genome assembly and association tests identify interacting loci associated with vigor, precocity, and sex in interspecific pistachio rootstocks.</title>
        <authorList>
            <person name="Palmer W."/>
            <person name="Jacygrad E."/>
            <person name="Sagayaradj S."/>
            <person name="Cavanaugh K."/>
            <person name="Han R."/>
            <person name="Bertier L."/>
            <person name="Beede B."/>
            <person name="Kafkas S."/>
            <person name="Golino D."/>
            <person name="Preece J."/>
            <person name="Michelmore R."/>
        </authorList>
    </citation>
    <scope>NUCLEOTIDE SEQUENCE [LARGE SCALE GENOMIC DNA]</scope>
</reference>
<comment type="caution">
    <text evidence="1">The sequence shown here is derived from an EMBL/GenBank/DDBJ whole genome shotgun (WGS) entry which is preliminary data.</text>
</comment>
<gene>
    <name evidence="1" type="ORF">Patl1_28763</name>
</gene>
<proteinExistence type="predicted"/>
<evidence type="ECO:0000313" key="1">
    <source>
        <dbReference type="EMBL" id="KAJ0097591.1"/>
    </source>
</evidence>
<dbReference type="Proteomes" id="UP001164250">
    <property type="component" value="Chromosome 5"/>
</dbReference>